<accession>A3LPX4</accession>
<organism evidence="3 4">
    <name type="scientific">Scheffersomyces stipitis (strain ATCC 58785 / CBS 6054 / NBRC 10063 / NRRL Y-11545)</name>
    <name type="common">Yeast</name>
    <name type="synonym">Pichia stipitis</name>
    <dbReference type="NCBI Taxonomy" id="322104"/>
    <lineage>
        <taxon>Eukaryota</taxon>
        <taxon>Fungi</taxon>
        <taxon>Dikarya</taxon>
        <taxon>Ascomycota</taxon>
        <taxon>Saccharomycotina</taxon>
        <taxon>Pichiomycetes</taxon>
        <taxon>Debaryomycetaceae</taxon>
        <taxon>Scheffersomyces</taxon>
    </lineage>
</organism>
<dbReference type="KEGG" id="pic:PICST_67049"/>
<dbReference type="InterPro" id="IPR008816">
    <property type="entry name" value="Gly_zipper_2TM_dom"/>
</dbReference>
<dbReference type="STRING" id="322104.A3LPX4"/>
<dbReference type="InParanoid" id="A3LPX4"/>
<feature type="compositionally biased region" description="Basic and acidic residues" evidence="1">
    <location>
        <begin position="152"/>
        <end position="192"/>
    </location>
</feature>
<reference evidence="3 4" key="1">
    <citation type="journal article" date="2007" name="Nat. Biotechnol.">
        <title>Genome sequence of the lignocellulose-bioconverting and xylose-fermenting yeast Pichia stipitis.</title>
        <authorList>
            <person name="Jeffries T.W."/>
            <person name="Grigoriev I.V."/>
            <person name="Grimwood J."/>
            <person name="Laplaza J.M."/>
            <person name="Aerts A."/>
            <person name="Salamov A."/>
            <person name="Schmutz J."/>
            <person name="Lindquist E."/>
            <person name="Dehal P."/>
            <person name="Shapiro H."/>
            <person name="Jin Y.S."/>
            <person name="Passoth V."/>
            <person name="Richardson P.M."/>
        </authorList>
    </citation>
    <scope>NUCLEOTIDE SEQUENCE [LARGE SCALE GENOMIC DNA]</scope>
    <source>
        <strain evidence="4">ATCC 58785 / CBS 6054 / NBRC 10063 / NRRL Y-11545</strain>
    </source>
</reference>
<dbReference type="FunCoup" id="A3LPX4">
    <property type="interactions" value="224"/>
</dbReference>
<gene>
    <name evidence="3" type="ORF">PICST_67049</name>
</gene>
<dbReference type="RefSeq" id="XP_001383144.2">
    <property type="nucleotide sequence ID" value="XM_001383107.1"/>
</dbReference>
<feature type="compositionally biased region" description="Gly residues" evidence="1">
    <location>
        <begin position="142"/>
        <end position="151"/>
    </location>
</feature>
<dbReference type="OMA" id="YGRNDNY"/>
<evidence type="ECO:0000259" key="2">
    <source>
        <dbReference type="Pfam" id="PF05433"/>
    </source>
</evidence>
<evidence type="ECO:0000256" key="1">
    <source>
        <dbReference type="SAM" id="MobiDB-lite"/>
    </source>
</evidence>
<feature type="compositionally biased region" description="Basic and acidic residues" evidence="1">
    <location>
        <begin position="77"/>
        <end position="92"/>
    </location>
</feature>
<name>A3LPX4_PICST</name>
<dbReference type="HOGENOM" id="CLU_099131_0_0_1"/>
<feature type="region of interest" description="Disordered" evidence="1">
    <location>
        <begin position="1"/>
        <end position="61"/>
    </location>
</feature>
<dbReference type="AlphaFoldDB" id="A3LPX4"/>
<dbReference type="Pfam" id="PF05433">
    <property type="entry name" value="Rick_17kDa_Anti"/>
    <property type="match status" value="1"/>
</dbReference>
<feature type="compositionally biased region" description="Polar residues" evidence="1">
    <location>
        <begin position="1"/>
        <end position="22"/>
    </location>
</feature>
<evidence type="ECO:0000313" key="4">
    <source>
        <dbReference type="Proteomes" id="UP000002258"/>
    </source>
</evidence>
<dbReference type="eggNOG" id="ENOG502S756">
    <property type="taxonomic scope" value="Eukaryota"/>
</dbReference>
<feature type="domain" description="Glycine zipper 2TM" evidence="2">
    <location>
        <begin position="36"/>
        <end position="72"/>
    </location>
</feature>
<protein>
    <recommendedName>
        <fullName evidence="2">Glycine zipper 2TM domain-containing protein</fullName>
    </recommendedName>
</protein>
<feature type="region of interest" description="Disordered" evidence="1">
    <location>
        <begin position="77"/>
        <end position="192"/>
    </location>
</feature>
<sequence length="192" mass="19584">MSANDFYSSGEQGEYKPQQSKNQQGGDGQTGDRGLISTVVGGAAGGYAGDKLVPNHPHLGALAGVIGGAIGANKLEDAYEDHKQNKDDENKHGGSSGFGGRGDDRRSEGAHGGQGGFGGERRGEGAHGGQGGFGGERRGEGAHGGQGGFGGESRRDDFGGERRGEGRHHGEGEGRHHGEGRGEGRGGYGDRY</sequence>
<keyword evidence="4" id="KW-1185">Reference proteome</keyword>
<dbReference type="Proteomes" id="UP000002258">
    <property type="component" value="Chromosome 2"/>
</dbReference>
<proteinExistence type="predicted"/>
<dbReference type="EMBL" id="CP000496">
    <property type="protein sequence ID" value="ABN65115.2"/>
    <property type="molecule type" value="Genomic_DNA"/>
</dbReference>
<evidence type="ECO:0000313" key="3">
    <source>
        <dbReference type="EMBL" id="ABN65115.2"/>
    </source>
</evidence>
<dbReference type="GeneID" id="4837623"/>